<dbReference type="EMBL" id="JAWQEG010007351">
    <property type="protein sequence ID" value="KAK3852575.1"/>
    <property type="molecule type" value="Genomic_DNA"/>
</dbReference>
<sequence length="133" mass="14976">MKGQIGKVVFIKTVRQPLPKATQVWIDNNCSTYLLDIYGCCGMEAEDLLPEVVQQHVKQNGGLFSSASEFHLETILPYAFEVNSNEVFDAKVCIYTSSELHIKKVHCQGIGKVNIEKAGQMAKFKAKRLREEQ</sequence>
<gene>
    <name evidence="1" type="ORF">Pcinc_040844</name>
</gene>
<proteinExistence type="predicted"/>
<dbReference type="AlphaFoldDB" id="A0AAE1BL29"/>
<accession>A0AAE1BL29</accession>
<protein>
    <submittedName>
        <fullName evidence="1">Uncharacterized protein</fullName>
    </submittedName>
</protein>
<organism evidence="1 2">
    <name type="scientific">Petrolisthes cinctipes</name>
    <name type="common">Flat porcelain crab</name>
    <dbReference type="NCBI Taxonomy" id="88211"/>
    <lineage>
        <taxon>Eukaryota</taxon>
        <taxon>Metazoa</taxon>
        <taxon>Ecdysozoa</taxon>
        <taxon>Arthropoda</taxon>
        <taxon>Crustacea</taxon>
        <taxon>Multicrustacea</taxon>
        <taxon>Malacostraca</taxon>
        <taxon>Eumalacostraca</taxon>
        <taxon>Eucarida</taxon>
        <taxon>Decapoda</taxon>
        <taxon>Pleocyemata</taxon>
        <taxon>Anomura</taxon>
        <taxon>Galatheoidea</taxon>
        <taxon>Porcellanidae</taxon>
        <taxon>Petrolisthes</taxon>
    </lineage>
</organism>
<comment type="caution">
    <text evidence="1">The sequence shown here is derived from an EMBL/GenBank/DDBJ whole genome shotgun (WGS) entry which is preliminary data.</text>
</comment>
<reference evidence="1" key="1">
    <citation type="submission" date="2023-10" db="EMBL/GenBank/DDBJ databases">
        <title>Genome assemblies of two species of porcelain crab, Petrolisthes cinctipes and Petrolisthes manimaculis (Anomura: Porcellanidae).</title>
        <authorList>
            <person name="Angst P."/>
        </authorList>
    </citation>
    <scope>NUCLEOTIDE SEQUENCE</scope>
    <source>
        <strain evidence="1">PB745_01</strain>
        <tissue evidence="1">Gill</tissue>
    </source>
</reference>
<keyword evidence="2" id="KW-1185">Reference proteome</keyword>
<evidence type="ECO:0000313" key="2">
    <source>
        <dbReference type="Proteomes" id="UP001286313"/>
    </source>
</evidence>
<dbReference type="Proteomes" id="UP001286313">
    <property type="component" value="Unassembled WGS sequence"/>
</dbReference>
<name>A0AAE1BL29_PETCI</name>
<evidence type="ECO:0000313" key="1">
    <source>
        <dbReference type="EMBL" id="KAK3852575.1"/>
    </source>
</evidence>